<evidence type="ECO:0000256" key="4">
    <source>
        <dbReference type="ARBA" id="ARBA00022898"/>
    </source>
</evidence>
<keyword evidence="3" id="KW-0210">Decarboxylase</keyword>
<reference evidence="8 9" key="1">
    <citation type="submission" date="2017-07" db="EMBL/GenBank/DDBJ databases">
        <title>Leptospira spp. isolated from tropical soils.</title>
        <authorList>
            <person name="Thibeaux R."/>
            <person name="Iraola G."/>
            <person name="Ferres I."/>
            <person name="Bierque E."/>
            <person name="Girault D."/>
            <person name="Soupe-Gilbert M.-E."/>
            <person name="Picardeau M."/>
            <person name="Goarant C."/>
        </authorList>
    </citation>
    <scope>NUCLEOTIDE SEQUENCE [LARGE SCALE GENOMIC DNA]</scope>
    <source>
        <strain evidence="8 9">FH2-B-A1</strain>
    </source>
</reference>
<evidence type="ECO:0000313" key="9">
    <source>
        <dbReference type="Proteomes" id="UP000232145"/>
    </source>
</evidence>
<dbReference type="EMBL" id="NPDX01000001">
    <property type="protein sequence ID" value="PJZ85576.1"/>
    <property type="molecule type" value="Genomic_DNA"/>
</dbReference>
<protein>
    <recommendedName>
        <fullName evidence="10">Glutamate decarboxylase</fullName>
    </recommendedName>
</protein>
<keyword evidence="9" id="KW-1185">Reference proteome</keyword>
<evidence type="ECO:0000256" key="1">
    <source>
        <dbReference type="ARBA" id="ARBA00001933"/>
    </source>
</evidence>
<comment type="similarity">
    <text evidence="2 7">Belongs to the group II decarboxylase family.</text>
</comment>
<evidence type="ECO:0000313" key="8">
    <source>
        <dbReference type="EMBL" id="PJZ85576.1"/>
    </source>
</evidence>
<dbReference type="Pfam" id="PF00282">
    <property type="entry name" value="Pyridoxal_deC"/>
    <property type="match status" value="1"/>
</dbReference>
<keyword evidence="4 6" id="KW-0663">Pyridoxal phosphate</keyword>
<dbReference type="Gene3D" id="3.90.1150.170">
    <property type="match status" value="1"/>
</dbReference>
<dbReference type="OrthoDB" id="9803665at2"/>
<dbReference type="SUPFAM" id="SSF53383">
    <property type="entry name" value="PLP-dependent transferases"/>
    <property type="match status" value="1"/>
</dbReference>
<comment type="caution">
    <text evidence="8">The sequence shown here is derived from an EMBL/GenBank/DDBJ whole genome shotgun (WGS) entry which is preliminary data.</text>
</comment>
<dbReference type="PANTHER" id="PTHR45677">
    <property type="entry name" value="GLUTAMATE DECARBOXYLASE-RELATED"/>
    <property type="match status" value="1"/>
</dbReference>
<dbReference type="InterPro" id="IPR002129">
    <property type="entry name" value="PyrdxlP-dep_de-COase"/>
</dbReference>
<dbReference type="GO" id="GO:0016831">
    <property type="term" value="F:carboxy-lyase activity"/>
    <property type="evidence" value="ECO:0007669"/>
    <property type="project" value="UniProtKB-KW"/>
</dbReference>
<organism evidence="8 9">
    <name type="scientific">Leptospira harrisiae</name>
    <dbReference type="NCBI Taxonomy" id="2023189"/>
    <lineage>
        <taxon>Bacteria</taxon>
        <taxon>Pseudomonadati</taxon>
        <taxon>Spirochaetota</taxon>
        <taxon>Spirochaetia</taxon>
        <taxon>Leptospirales</taxon>
        <taxon>Leptospiraceae</taxon>
        <taxon>Leptospira</taxon>
    </lineage>
</organism>
<evidence type="ECO:0000256" key="7">
    <source>
        <dbReference type="RuleBase" id="RU000382"/>
    </source>
</evidence>
<evidence type="ECO:0008006" key="10">
    <source>
        <dbReference type="Google" id="ProtNLM"/>
    </source>
</evidence>
<dbReference type="GO" id="GO:0005737">
    <property type="term" value="C:cytoplasm"/>
    <property type="evidence" value="ECO:0007669"/>
    <property type="project" value="TreeGrafter"/>
</dbReference>
<evidence type="ECO:0000256" key="6">
    <source>
        <dbReference type="PIRSR" id="PIRSR602129-50"/>
    </source>
</evidence>
<comment type="cofactor">
    <cofactor evidence="1 6 7">
        <name>pyridoxal 5'-phosphate</name>
        <dbReference type="ChEBI" id="CHEBI:597326"/>
    </cofactor>
</comment>
<dbReference type="GO" id="GO:0019752">
    <property type="term" value="P:carboxylic acid metabolic process"/>
    <property type="evidence" value="ECO:0007669"/>
    <property type="project" value="InterPro"/>
</dbReference>
<gene>
    <name evidence="8" type="ORF">CH364_05005</name>
</gene>
<sequence length="489" mass="55499">METSKIREPFVRGSFYKMKNKSSILEKVFLICFEYYNRSINSSTGKVKNPKEILRDFDFELKKQPETEATLLSDIQSYLQLTPNTLTPNFSNQLFSGLNQYALAGDWLTSVTNTTMATFEVSPIGTLIEKKIIEHLNQMIGWDAGDGTMATGGSNANMIALLVARNKMFPEIKMKGQLNHKLTIFVSEDAHYSFEKAANILGIGLNQVKKIYTNVNGEMDVSHLEESIIASIAEGECPFFVAATSGSTVLGSFDPINLIYEITKKYNLWFHVDGAWGGSVLVSSKHRHLLDGIKNVDSMTWDTHKMIGTGLMSSFFLTKHFGSLRLSNNIGGEDYIFHESETSEWDSGPSSLQCGRRNDALKVWLVWRSLGDFGIERQIDGLFDMAVKARDMINKYKELELMYEPSSLNICFRFRSTHEVNALNKEIRFRLLKEGTFFVNIATRKNETFFRLIIVHPELNEIHLESLFSAIVRLGIKIEDEQSSYLLKN</sequence>
<evidence type="ECO:0000256" key="5">
    <source>
        <dbReference type="ARBA" id="ARBA00023239"/>
    </source>
</evidence>
<dbReference type="PANTHER" id="PTHR45677:SF8">
    <property type="entry name" value="CYSTEINE SULFINIC ACID DECARBOXYLASE"/>
    <property type="match status" value="1"/>
</dbReference>
<evidence type="ECO:0000256" key="2">
    <source>
        <dbReference type="ARBA" id="ARBA00009533"/>
    </source>
</evidence>
<feature type="modified residue" description="N6-(pyridoxal phosphate)lysine" evidence="6">
    <location>
        <position position="305"/>
    </location>
</feature>
<evidence type="ECO:0000256" key="3">
    <source>
        <dbReference type="ARBA" id="ARBA00022793"/>
    </source>
</evidence>
<dbReference type="Proteomes" id="UP000232145">
    <property type="component" value="Unassembled WGS sequence"/>
</dbReference>
<proteinExistence type="inferred from homology"/>
<accession>A0A2N0AMP6</accession>
<dbReference type="InterPro" id="IPR015424">
    <property type="entry name" value="PyrdxlP-dep_Trfase"/>
</dbReference>
<keyword evidence="5 7" id="KW-0456">Lyase</keyword>
<dbReference type="AlphaFoldDB" id="A0A2N0AMP6"/>
<dbReference type="InterPro" id="IPR015421">
    <property type="entry name" value="PyrdxlP-dep_Trfase_major"/>
</dbReference>
<dbReference type="GO" id="GO:0030170">
    <property type="term" value="F:pyridoxal phosphate binding"/>
    <property type="evidence" value="ECO:0007669"/>
    <property type="project" value="InterPro"/>
</dbReference>
<name>A0A2N0AMP6_9LEPT</name>
<dbReference type="Gene3D" id="3.40.640.10">
    <property type="entry name" value="Type I PLP-dependent aspartate aminotransferase-like (Major domain)"/>
    <property type="match status" value="1"/>
</dbReference>